<organism evidence="2 3">
    <name type="scientific">Steinernema carpocapsae</name>
    <name type="common">Entomopathogenic nematode</name>
    <dbReference type="NCBI Taxonomy" id="34508"/>
    <lineage>
        <taxon>Eukaryota</taxon>
        <taxon>Metazoa</taxon>
        <taxon>Ecdysozoa</taxon>
        <taxon>Nematoda</taxon>
        <taxon>Chromadorea</taxon>
        <taxon>Rhabditida</taxon>
        <taxon>Tylenchina</taxon>
        <taxon>Panagrolaimomorpha</taxon>
        <taxon>Strongyloidoidea</taxon>
        <taxon>Steinernematidae</taxon>
        <taxon>Steinernema</taxon>
    </lineage>
</organism>
<feature type="compositionally biased region" description="Low complexity" evidence="1">
    <location>
        <begin position="247"/>
        <end position="258"/>
    </location>
</feature>
<reference evidence="2 3" key="2">
    <citation type="journal article" date="2019" name="G3 (Bethesda)">
        <title>Hybrid Assembly of the Genome of the Entomopathogenic Nematode Steinernema carpocapsae Identifies the X-Chromosome.</title>
        <authorList>
            <person name="Serra L."/>
            <person name="Macchietto M."/>
            <person name="Macias-Munoz A."/>
            <person name="McGill C.J."/>
            <person name="Rodriguez I.M."/>
            <person name="Rodriguez B."/>
            <person name="Murad R."/>
            <person name="Mortazavi A."/>
        </authorList>
    </citation>
    <scope>NUCLEOTIDE SEQUENCE [LARGE SCALE GENOMIC DNA]</scope>
    <source>
        <strain evidence="2 3">ALL</strain>
    </source>
</reference>
<feature type="compositionally biased region" description="Low complexity" evidence="1">
    <location>
        <begin position="291"/>
        <end position="302"/>
    </location>
</feature>
<reference evidence="2 3" key="1">
    <citation type="journal article" date="2015" name="Genome Biol.">
        <title>Comparative genomics of Steinernema reveals deeply conserved gene regulatory networks.</title>
        <authorList>
            <person name="Dillman A.R."/>
            <person name="Macchietto M."/>
            <person name="Porter C.F."/>
            <person name="Rogers A."/>
            <person name="Williams B."/>
            <person name="Antoshechkin I."/>
            <person name="Lee M.M."/>
            <person name="Goodwin Z."/>
            <person name="Lu X."/>
            <person name="Lewis E.E."/>
            <person name="Goodrich-Blair H."/>
            <person name="Stock S.P."/>
            <person name="Adams B.J."/>
            <person name="Sternberg P.W."/>
            <person name="Mortazavi A."/>
        </authorList>
    </citation>
    <scope>NUCLEOTIDE SEQUENCE [LARGE SCALE GENOMIC DNA]</scope>
    <source>
        <strain evidence="2 3">ALL</strain>
    </source>
</reference>
<dbReference type="STRING" id="34508.A0A4V6A1V5"/>
<sequence>MDRTPVPTDAVPAPEVTQEDVFDHFEEHIANHRINWAEIEGVAGLWDLCDKVSSIFGGLPNSLLKGALLVVLEQHYDAATTPWMKNHLDVLIKAWKKVVVAEKTVLREGMFAASAPNYVPFHPVNRKRKQNAELKRAKMMAGSLGQLLNHARIQFAKEDGELDVDEDEHGNFKIDGHQLSFENWGKMCHKQESATKKEAPVNRFTQAKYEAKLAKQDKRIKAQMARAEKIKKMRAGLVIEGEEEMDTASVDDTADTVSEPSDKMNSRMKRKKIREELQKKKEQKVKEDGEMSSSDSSSSSESSSDKDENPRRRKNARKLQARRKNRTNALNSACKEYIERHYANRLNLVQNLTAEQKMLFLAQLKETMHQTTPDQKAQILNQLKAHLEKQTA</sequence>
<dbReference type="AlphaFoldDB" id="A0A4V6A1V5"/>
<protein>
    <submittedName>
        <fullName evidence="2">Uncharacterized protein</fullName>
    </submittedName>
</protein>
<feature type="compositionally biased region" description="Basic and acidic residues" evidence="1">
    <location>
        <begin position="273"/>
        <end position="289"/>
    </location>
</feature>
<feature type="region of interest" description="Disordered" evidence="1">
    <location>
        <begin position="243"/>
        <end position="328"/>
    </location>
</feature>
<gene>
    <name evidence="2" type="ORF">L596_017905</name>
</gene>
<comment type="caution">
    <text evidence="2">The sequence shown here is derived from an EMBL/GenBank/DDBJ whole genome shotgun (WGS) entry which is preliminary data.</text>
</comment>
<name>A0A4V6A1V5_STECR</name>
<proteinExistence type="predicted"/>
<evidence type="ECO:0000313" key="3">
    <source>
        <dbReference type="Proteomes" id="UP000298663"/>
    </source>
</evidence>
<evidence type="ECO:0000256" key="1">
    <source>
        <dbReference type="SAM" id="MobiDB-lite"/>
    </source>
</evidence>
<keyword evidence="3" id="KW-1185">Reference proteome</keyword>
<dbReference type="OrthoDB" id="5869979at2759"/>
<dbReference type="Proteomes" id="UP000298663">
    <property type="component" value="Unassembled WGS sequence"/>
</dbReference>
<dbReference type="EMBL" id="AZBU02000005">
    <property type="protein sequence ID" value="TKR76825.1"/>
    <property type="molecule type" value="Genomic_DNA"/>
</dbReference>
<feature type="compositionally biased region" description="Basic residues" evidence="1">
    <location>
        <begin position="311"/>
        <end position="326"/>
    </location>
</feature>
<accession>A0A4V6A1V5</accession>
<evidence type="ECO:0000313" key="2">
    <source>
        <dbReference type="EMBL" id="TKR76825.1"/>
    </source>
</evidence>